<dbReference type="InterPro" id="IPR029058">
    <property type="entry name" value="AB_hydrolase_fold"/>
</dbReference>
<protein>
    <recommendedName>
        <fullName evidence="3">Serine aminopeptidase S33 domain-containing protein</fullName>
    </recommendedName>
</protein>
<name>A0A9D8KEW7_9DELT</name>
<dbReference type="Gene3D" id="3.40.50.1820">
    <property type="entry name" value="alpha/beta hydrolase"/>
    <property type="match status" value="1"/>
</dbReference>
<dbReference type="Proteomes" id="UP000809273">
    <property type="component" value="Unassembled WGS sequence"/>
</dbReference>
<evidence type="ECO:0000313" key="2">
    <source>
        <dbReference type="Proteomes" id="UP000809273"/>
    </source>
</evidence>
<evidence type="ECO:0008006" key="3">
    <source>
        <dbReference type="Google" id="ProtNLM"/>
    </source>
</evidence>
<dbReference type="SUPFAM" id="SSF53474">
    <property type="entry name" value="alpha/beta-Hydrolases"/>
    <property type="match status" value="1"/>
</dbReference>
<dbReference type="AlphaFoldDB" id="A0A9D8KEW7"/>
<reference evidence="1" key="1">
    <citation type="journal article" date="2021" name="Environ. Microbiol.">
        <title>Genomic characterization of three novel Desulfobacterota classes expand the metabolic and phylogenetic diversity of the phylum.</title>
        <authorList>
            <person name="Murphy C.L."/>
            <person name="Biggerstaff J."/>
            <person name="Eichhorn A."/>
            <person name="Ewing E."/>
            <person name="Shahan R."/>
            <person name="Soriano D."/>
            <person name="Stewart S."/>
            <person name="VanMol K."/>
            <person name="Walker R."/>
            <person name="Walters P."/>
            <person name="Elshahed M.S."/>
            <person name="Youssef N.H."/>
        </authorList>
    </citation>
    <scope>NUCLEOTIDE SEQUENCE</scope>
    <source>
        <strain evidence="1">Zod_Metabat.24</strain>
    </source>
</reference>
<organism evidence="1 2">
    <name type="scientific">Candidatus Zymogenus saltonus</name>
    <dbReference type="NCBI Taxonomy" id="2844893"/>
    <lineage>
        <taxon>Bacteria</taxon>
        <taxon>Deltaproteobacteria</taxon>
        <taxon>Candidatus Zymogenia</taxon>
        <taxon>Candidatus Zymogeniales</taxon>
        <taxon>Candidatus Zymogenaceae</taxon>
        <taxon>Candidatus Zymogenus</taxon>
    </lineage>
</organism>
<accession>A0A9D8KEW7</accession>
<gene>
    <name evidence="1" type="ORF">JW984_09800</name>
</gene>
<comment type="caution">
    <text evidence="1">The sequence shown here is derived from an EMBL/GenBank/DDBJ whole genome shotgun (WGS) entry which is preliminary data.</text>
</comment>
<evidence type="ECO:0000313" key="1">
    <source>
        <dbReference type="EMBL" id="MBN1573474.1"/>
    </source>
</evidence>
<proteinExistence type="predicted"/>
<sequence length="125" mass="14361">MDIMILDSMMPDVPASIELNSRRAVGKATPFLLPGALITARLRSGADYEDGNPIAHIDDIYIPILFIMHDMDEQIPYDEQMNLYERYEGPKEELTFTGLKHHRSHAEKGAEYDEAIRKFIEKYGF</sequence>
<dbReference type="EMBL" id="JAFGIX010000049">
    <property type="protein sequence ID" value="MBN1573474.1"/>
    <property type="molecule type" value="Genomic_DNA"/>
</dbReference>
<reference evidence="1" key="2">
    <citation type="submission" date="2021-01" db="EMBL/GenBank/DDBJ databases">
        <authorList>
            <person name="Hahn C.R."/>
            <person name="Youssef N.H."/>
            <person name="Elshahed M."/>
        </authorList>
    </citation>
    <scope>NUCLEOTIDE SEQUENCE</scope>
    <source>
        <strain evidence="1">Zod_Metabat.24</strain>
    </source>
</reference>